<dbReference type="EMBL" id="MN740356">
    <property type="protein sequence ID" value="QHU02378.1"/>
    <property type="molecule type" value="Genomic_DNA"/>
</dbReference>
<proteinExistence type="predicted"/>
<name>A0A6C0JF15_9ZZZZ</name>
<sequence>MSFTKKSEKFIKGFVKEFENYCVKKSQATQTRTENILKIVFNDIKRAEHFVKLAEKKKKIHINVKELNSLRELPKTELMDSNFIPGSIKDYILYNILGYMKASININGIDINIYYAFFKKSDFNQLKKIKKEIYEAIKIIKVCSLYSKLKSIKSLNIYLYLTDNEKKIPTNPVLVLGPNNCNSAVTYACAKNGRLMIYRREEWKKVLIHELFHSLCLDFSGISYNNLKNNIKKIFDVQSDFEISESYSEFWATILNSCFVSYNLLDGVGDIDTFLLFTDFCIQLERIFSLFQMVKLLHFMGLRYTNLYKQDKLSSGFRKILYKEDTNVLCYYVIKTLLLFYNDDFLKWCTMNNNNIIRFDKTDQNLDNLYKFIQQKHNSVLFNSYVNKMELFFKKMRGPLIKNNELVNTSRMSICEN</sequence>
<reference evidence="1" key="1">
    <citation type="journal article" date="2020" name="Nature">
        <title>Giant virus diversity and host interactions through global metagenomics.</title>
        <authorList>
            <person name="Schulz F."/>
            <person name="Roux S."/>
            <person name="Paez-Espino D."/>
            <person name="Jungbluth S."/>
            <person name="Walsh D.A."/>
            <person name="Denef V.J."/>
            <person name="McMahon K.D."/>
            <person name="Konstantinidis K.T."/>
            <person name="Eloe-Fadrosh E.A."/>
            <person name="Kyrpides N.C."/>
            <person name="Woyke T."/>
        </authorList>
    </citation>
    <scope>NUCLEOTIDE SEQUENCE</scope>
    <source>
        <strain evidence="1">GVMAG-M-3300025880-75</strain>
    </source>
</reference>
<evidence type="ECO:0000313" key="1">
    <source>
        <dbReference type="EMBL" id="QHU02378.1"/>
    </source>
</evidence>
<dbReference type="AlphaFoldDB" id="A0A6C0JF15"/>
<organism evidence="1">
    <name type="scientific">viral metagenome</name>
    <dbReference type="NCBI Taxonomy" id="1070528"/>
    <lineage>
        <taxon>unclassified sequences</taxon>
        <taxon>metagenomes</taxon>
        <taxon>organismal metagenomes</taxon>
    </lineage>
</organism>
<protein>
    <submittedName>
        <fullName evidence="1">Uncharacterized protein</fullName>
    </submittedName>
</protein>
<accession>A0A6C0JF15</accession>